<dbReference type="Pfam" id="PF02005">
    <property type="entry name" value="TRM"/>
    <property type="match status" value="1"/>
</dbReference>
<dbReference type="InterPro" id="IPR002905">
    <property type="entry name" value="Trm1"/>
</dbReference>
<evidence type="ECO:0000256" key="9">
    <source>
        <dbReference type="PROSITE-ProRule" id="PRU00958"/>
    </source>
</evidence>
<evidence type="ECO:0000313" key="11">
    <source>
        <dbReference type="Proteomes" id="UP000095280"/>
    </source>
</evidence>
<dbReference type="InterPro" id="IPR042296">
    <property type="entry name" value="tRNA_met_Trm1_C"/>
</dbReference>
<keyword evidence="4 9" id="KW-0949">S-adenosyl-L-methionine</keyword>
<dbReference type="WBParaSite" id="maker-uti_cns_0000903-snap-gene-0.8-mRNA-1">
    <property type="protein sequence ID" value="maker-uti_cns_0000903-snap-gene-0.8-mRNA-1"/>
    <property type="gene ID" value="maker-uti_cns_0000903-snap-gene-0.8"/>
</dbReference>
<proteinExistence type="inferred from homology"/>
<organism evidence="11 12">
    <name type="scientific">Macrostomum lignano</name>
    <dbReference type="NCBI Taxonomy" id="282301"/>
    <lineage>
        <taxon>Eukaryota</taxon>
        <taxon>Metazoa</taxon>
        <taxon>Spiralia</taxon>
        <taxon>Lophotrochozoa</taxon>
        <taxon>Platyhelminthes</taxon>
        <taxon>Rhabditophora</taxon>
        <taxon>Macrostomorpha</taxon>
        <taxon>Macrostomida</taxon>
        <taxon>Macrostomidae</taxon>
        <taxon>Macrostomum</taxon>
    </lineage>
</organism>
<feature type="region of interest" description="Disordered" evidence="10">
    <location>
        <begin position="535"/>
        <end position="611"/>
    </location>
</feature>
<dbReference type="PANTHER" id="PTHR10631:SF3">
    <property type="entry name" value="TRNA (GUANINE(26)-N(2))-DIMETHYLTRANSFERASE"/>
    <property type="match status" value="1"/>
</dbReference>
<evidence type="ECO:0000256" key="4">
    <source>
        <dbReference type="ARBA" id="ARBA00022691"/>
    </source>
</evidence>
<keyword evidence="5 9" id="KW-0819">tRNA processing</keyword>
<reference evidence="12" key="1">
    <citation type="submission" date="2016-11" db="UniProtKB">
        <authorList>
            <consortium name="WormBaseParasite"/>
        </authorList>
    </citation>
    <scope>IDENTIFICATION</scope>
</reference>
<evidence type="ECO:0000256" key="2">
    <source>
        <dbReference type="ARBA" id="ARBA00022603"/>
    </source>
</evidence>
<dbReference type="FunFam" id="3.30.56.70:FF:000001">
    <property type="entry name" value="tRNA (guanine(26)-N(2))-dimethyltransferase"/>
    <property type="match status" value="1"/>
</dbReference>
<dbReference type="NCBIfam" id="TIGR00308">
    <property type="entry name" value="TRM1"/>
    <property type="match status" value="1"/>
</dbReference>
<dbReference type="SUPFAM" id="SSF53335">
    <property type="entry name" value="S-adenosyl-L-methionine-dependent methyltransferases"/>
    <property type="match status" value="1"/>
</dbReference>
<evidence type="ECO:0000256" key="8">
    <source>
        <dbReference type="ARBA" id="ARBA00051897"/>
    </source>
</evidence>
<dbReference type="GO" id="GO:0160104">
    <property type="term" value="F:tRNA (guanine(26)-N2)-dimethyltransferase activity"/>
    <property type="evidence" value="ECO:0007669"/>
    <property type="project" value="UniProtKB-UniRule"/>
</dbReference>
<keyword evidence="11" id="KW-1185">Reference proteome</keyword>
<name>A0A1I8G506_9PLAT</name>
<comment type="similarity">
    <text evidence="9">Belongs to the class I-like SAM-binding methyltransferase superfamily. Trm1 family.</text>
</comment>
<sequence length="611" mass="66436">FQLPRIVYITSSFRLISLARSCLPIATVASSVRRMSIQAEFQCIPEGMQLVEEGKAKIAVPKDVFYNPVQVFNRDLTMAVLNVFGQQYLAELAGRREKRAQQQSEPPPKQQPDGLRILEALAATGLRSIRIAKEVPNVAKIVANDNSEEAVRLIKSNIVRNGVDELVEASLNDAVLLGHQCARLPPDERFDVVDLDPYGSAVPFLDSAVQAVRPGGLLCVTCTDTAVLCGSAFGTCYGRYGAVPYRGAGMHEASLRVLLQCVQSHASRHSRYIEPLLSLSVDFYVRIYLRVHRGQGEVKKIGRRLAMLHYCPECDSHWLQPMSDCGRDKAGQVLMRPARLLGVGSANGRCGQCGIGRLQLAGPMWSDSIHSVDFVRRLVDFVRRQRASTVGEIASETEQPGCFELASSDRLIGLLSVAAEELPDAPLFYTLDGLARAVKRSTMPMKVARSALLNAGYRVSISHCEGNAIKTDAPASFLWDMVRAHYRQSGEQMSERHLGEGSLPKALLVDHPAAAGDGAASIDFSLHLHAEPPSKADGLLRFHKPPPNWGPKPRAKRKANGDGAASTAEANAATAAAPDDLTEDQNDDELSGAFCGEEESAKKYKESSSPS</sequence>
<evidence type="ECO:0000256" key="10">
    <source>
        <dbReference type="SAM" id="MobiDB-lite"/>
    </source>
</evidence>
<dbReference type="FunFam" id="3.40.50.150:FF:000051">
    <property type="entry name" value="tRNA (guanine(26)-N(2))-dimethyltransferase"/>
    <property type="match status" value="1"/>
</dbReference>
<dbReference type="Gene3D" id="3.30.56.70">
    <property type="entry name" value="N2,N2-dimethylguanosine tRNA methyltransferase, C-terminal domain"/>
    <property type="match status" value="1"/>
</dbReference>
<dbReference type="Proteomes" id="UP000095280">
    <property type="component" value="Unplaced"/>
</dbReference>
<dbReference type="InterPro" id="IPR029063">
    <property type="entry name" value="SAM-dependent_MTases_sf"/>
</dbReference>
<protein>
    <recommendedName>
        <fullName evidence="7 9">tRNA (guanine(26)-N(2))-dimethyltransferase</fullName>
        <ecNumber evidence="7 9">2.1.1.216</ecNumber>
    </recommendedName>
</protein>
<feature type="compositionally biased region" description="Basic and acidic residues" evidence="10">
    <location>
        <begin position="599"/>
        <end position="611"/>
    </location>
</feature>
<dbReference type="GO" id="GO:0002940">
    <property type="term" value="P:tRNA N2-guanine methylation"/>
    <property type="evidence" value="ECO:0007669"/>
    <property type="project" value="TreeGrafter"/>
</dbReference>
<keyword evidence="2 9" id="KW-0489">Methyltransferase</keyword>
<feature type="compositionally biased region" description="Acidic residues" evidence="10">
    <location>
        <begin position="580"/>
        <end position="590"/>
    </location>
</feature>
<dbReference type="CDD" id="cd02440">
    <property type="entry name" value="AdoMet_MTases"/>
    <property type="match status" value="1"/>
</dbReference>
<dbReference type="EC" id="2.1.1.216" evidence="7 9"/>
<evidence type="ECO:0000313" key="12">
    <source>
        <dbReference type="WBParaSite" id="maker-uti_cns_0000903-snap-gene-0.8-mRNA-1"/>
    </source>
</evidence>
<evidence type="ECO:0000256" key="7">
    <source>
        <dbReference type="ARBA" id="ARBA00039099"/>
    </source>
</evidence>
<dbReference type="AlphaFoldDB" id="A0A1I8G506"/>
<evidence type="ECO:0000256" key="1">
    <source>
        <dbReference type="ARBA" id="ARBA00022555"/>
    </source>
</evidence>
<keyword evidence="3 9" id="KW-0808">Transferase</keyword>
<dbReference type="GO" id="GO:0005634">
    <property type="term" value="C:nucleus"/>
    <property type="evidence" value="ECO:0007669"/>
    <property type="project" value="TreeGrafter"/>
</dbReference>
<dbReference type="Gene3D" id="3.40.50.150">
    <property type="entry name" value="Vaccinia Virus protein VP39"/>
    <property type="match status" value="1"/>
</dbReference>
<evidence type="ECO:0000256" key="6">
    <source>
        <dbReference type="ARBA" id="ARBA00022884"/>
    </source>
</evidence>
<evidence type="ECO:0000256" key="5">
    <source>
        <dbReference type="ARBA" id="ARBA00022694"/>
    </source>
</evidence>
<dbReference type="PROSITE" id="PS51626">
    <property type="entry name" value="SAM_MT_TRM1"/>
    <property type="match status" value="1"/>
</dbReference>
<feature type="compositionally biased region" description="Low complexity" evidence="10">
    <location>
        <begin position="564"/>
        <end position="577"/>
    </location>
</feature>
<comment type="catalytic activity">
    <reaction evidence="8 9">
        <text>guanosine(26) in tRNA + 2 S-adenosyl-L-methionine = N(2)-dimethylguanosine(26) in tRNA + 2 S-adenosyl-L-homocysteine + 2 H(+)</text>
        <dbReference type="Rhea" id="RHEA:43140"/>
        <dbReference type="Rhea" id="RHEA-COMP:10359"/>
        <dbReference type="Rhea" id="RHEA-COMP:10360"/>
        <dbReference type="ChEBI" id="CHEBI:15378"/>
        <dbReference type="ChEBI" id="CHEBI:57856"/>
        <dbReference type="ChEBI" id="CHEBI:59789"/>
        <dbReference type="ChEBI" id="CHEBI:74269"/>
        <dbReference type="ChEBI" id="CHEBI:74513"/>
        <dbReference type="EC" id="2.1.1.216"/>
    </reaction>
</comment>
<keyword evidence="1 9" id="KW-0820">tRNA-binding</keyword>
<dbReference type="PANTHER" id="PTHR10631">
    <property type="entry name" value="N 2 ,N 2 -DIMETHYLGUANOSINE TRNA METHYLTRANSFERASE"/>
    <property type="match status" value="1"/>
</dbReference>
<evidence type="ECO:0000256" key="3">
    <source>
        <dbReference type="ARBA" id="ARBA00022679"/>
    </source>
</evidence>
<accession>A0A1I8G506</accession>
<dbReference type="GO" id="GO:0000049">
    <property type="term" value="F:tRNA binding"/>
    <property type="evidence" value="ECO:0007669"/>
    <property type="project" value="UniProtKB-UniRule"/>
</dbReference>
<keyword evidence="6 9" id="KW-0694">RNA-binding</keyword>